<accession>A0A1I2PRW8</accession>
<dbReference type="OrthoDB" id="3543532at2"/>
<evidence type="ECO:0008006" key="3">
    <source>
        <dbReference type="Google" id="ProtNLM"/>
    </source>
</evidence>
<name>A0A1I2PRW8_9ACTN</name>
<dbReference type="Proteomes" id="UP000181942">
    <property type="component" value="Unassembled WGS sequence"/>
</dbReference>
<dbReference type="AlphaFoldDB" id="A0A1I2PRW8"/>
<reference evidence="1 2" key="1">
    <citation type="submission" date="2016-10" db="EMBL/GenBank/DDBJ databases">
        <authorList>
            <person name="de Groot N.N."/>
        </authorList>
    </citation>
    <scope>NUCLEOTIDE SEQUENCE [LARGE SCALE GENOMIC DNA]</scope>
    <source>
        <strain evidence="1 2">OK461</strain>
    </source>
</reference>
<dbReference type="RefSeq" id="WP_075031313.1">
    <property type="nucleotide sequence ID" value="NZ_FONR01000016.1"/>
</dbReference>
<evidence type="ECO:0000313" key="1">
    <source>
        <dbReference type="EMBL" id="SFG16757.1"/>
    </source>
</evidence>
<protein>
    <recommendedName>
        <fullName evidence="3">AG2 protein</fullName>
    </recommendedName>
</protein>
<proteinExistence type="predicted"/>
<sequence>MDLDTLRFGNFASLGTAIDDWTRVVGNLETLEKNAREGLKGLADKANWAGVNATVSREFITKTAGEFTDAHTEASTIRNILKDTHEELVSYHEQLNEAISRGLKKNLTVMDTGNGSFTVTMNIHPDRAAKGTTVPDHSEQDVTELRDDVQRILGRATHSDETASEALRAIVEQAEYGFSGASYGDRDSATKALEDAEKYANLIKNKGDSMSPQEFDELNRNLAGYKNDPLFQEKFATTLGPKGTLDFWADLSDPSDGGDLQRARLDQLGEFQKNLSLTLAGATQSDSPAMRHWENDMVQLGDDRIQTRGTQVYGFQLMSNLMRVGDYNDAFLNKYGDALVSTEQKMKLPDHYWNGGVGGPAMPKMNFMGDEFGRDPMTGFMTALSNSPDAATDFFNRTDPQDNAEWVLKDRPTFDDTPLNSNDGNQSRDATGNALVAAATGVNPNDPHAVPVEHTAENRHVLDRSLKIISGVGDDFAPEMRDDMAKVLVNYGDEVNHTASSLADDHSDPRQLDRHQLLEVTKQVSRDQNAYGILNDGLNREMVRDIYTDHPSDPKETLLRAGHTVGFLEEARYEALKTDKHDPSWDAKWLYHGFGGAVNFIPVVGDAAQRGVDALAYQWQLDEQARINEETARQNGEVFTARENQLQKLADLWMDANPNHGDNNRYTITSEINGAAFDGNGRAQGLAGDQ</sequence>
<gene>
    <name evidence="1" type="ORF">SAMN02787118_116212</name>
</gene>
<dbReference type="EMBL" id="FONR01000016">
    <property type="protein sequence ID" value="SFG16757.1"/>
    <property type="molecule type" value="Genomic_DNA"/>
</dbReference>
<organism evidence="1 2">
    <name type="scientific">Streptomyces mirabilis</name>
    <dbReference type="NCBI Taxonomy" id="68239"/>
    <lineage>
        <taxon>Bacteria</taxon>
        <taxon>Bacillati</taxon>
        <taxon>Actinomycetota</taxon>
        <taxon>Actinomycetes</taxon>
        <taxon>Kitasatosporales</taxon>
        <taxon>Streptomycetaceae</taxon>
        <taxon>Streptomyces</taxon>
    </lineage>
</organism>
<evidence type="ECO:0000313" key="2">
    <source>
        <dbReference type="Proteomes" id="UP000181942"/>
    </source>
</evidence>